<name>A0A4Y2LPI4_ARAVE</name>
<evidence type="ECO:0000313" key="2">
    <source>
        <dbReference type="Proteomes" id="UP000499080"/>
    </source>
</evidence>
<protein>
    <submittedName>
        <fullName evidence="1">Uncharacterized protein</fullName>
    </submittedName>
</protein>
<reference evidence="1 2" key="1">
    <citation type="journal article" date="2019" name="Sci. Rep.">
        <title>Orb-weaving spider Araneus ventricosus genome elucidates the spidroin gene catalogue.</title>
        <authorList>
            <person name="Kono N."/>
            <person name="Nakamura H."/>
            <person name="Ohtoshi R."/>
            <person name="Moran D.A.P."/>
            <person name="Shinohara A."/>
            <person name="Yoshida Y."/>
            <person name="Fujiwara M."/>
            <person name="Mori M."/>
            <person name="Tomita M."/>
            <person name="Arakawa K."/>
        </authorList>
    </citation>
    <scope>NUCLEOTIDE SEQUENCE [LARGE SCALE GENOMIC DNA]</scope>
</reference>
<gene>
    <name evidence="1" type="ORF">AVEN_256212_1</name>
</gene>
<proteinExistence type="predicted"/>
<dbReference type="Proteomes" id="UP000499080">
    <property type="component" value="Unassembled WGS sequence"/>
</dbReference>
<accession>A0A4Y2LPI4</accession>
<dbReference type="AlphaFoldDB" id="A0A4Y2LPI4"/>
<comment type="caution">
    <text evidence="1">The sequence shown here is derived from an EMBL/GenBank/DDBJ whole genome shotgun (WGS) entry which is preliminary data.</text>
</comment>
<dbReference type="EMBL" id="BGPR01006179">
    <property type="protein sequence ID" value="GBN16735.1"/>
    <property type="molecule type" value="Genomic_DNA"/>
</dbReference>
<sequence length="126" mass="14393">MSTDPCYFPFMSTEEVTRKARINSNAAGYASGISDWIDWSFVAQKQRFDQSQEDQKFLLEIHRIIVFQNDTFHDNDSFGMKLPVDGAVGTGGEIDRRKFSKKSGELILAQENVLFPLFERNCTDIS</sequence>
<evidence type="ECO:0000313" key="1">
    <source>
        <dbReference type="EMBL" id="GBN16735.1"/>
    </source>
</evidence>
<organism evidence="1 2">
    <name type="scientific">Araneus ventricosus</name>
    <name type="common">Orbweaver spider</name>
    <name type="synonym">Epeira ventricosa</name>
    <dbReference type="NCBI Taxonomy" id="182803"/>
    <lineage>
        <taxon>Eukaryota</taxon>
        <taxon>Metazoa</taxon>
        <taxon>Ecdysozoa</taxon>
        <taxon>Arthropoda</taxon>
        <taxon>Chelicerata</taxon>
        <taxon>Arachnida</taxon>
        <taxon>Araneae</taxon>
        <taxon>Araneomorphae</taxon>
        <taxon>Entelegynae</taxon>
        <taxon>Araneoidea</taxon>
        <taxon>Araneidae</taxon>
        <taxon>Araneus</taxon>
    </lineage>
</organism>
<keyword evidence="2" id="KW-1185">Reference proteome</keyword>